<dbReference type="Proteomes" id="UP001291653">
    <property type="component" value="Unassembled WGS sequence"/>
</dbReference>
<keyword evidence="3" id="KW-1185">Reference proteome</keyword>
<feature type="region of interest" description="Disordered" evidence="1">
    <location>
        <begin position="31"/>
        <end position="50"/>
    </location>
</feature>
<accession>A0ABQ5P044</accession>
<reference evidence="2 3" key="1">
    <citation type="submission" date="2022-10" db="EMBL/GenBank/DDBJ databases">
        <title>Draft genome sequence of Streptomyces sp. YSPA8.</title>
        <authorList>
            <person name="Moriuchi R."/>
            <person name="Dohra H."/>
            <person name="Yamamura H."/>
            <person name="Kodani S."/>
        </authorList>
    </citation>
    <scope>NUCLEOTIDE SEQUENCE [LARGE SCALE GENOMIC DNA]</scope>
    <source>
        <strain evidence="2 3">YSPA8</strain>
    </source>
</reference>
<gene>
    <name evidence="2" type="ORF">SYYSPA8_16765</name>
</gene>
<evidence type="ECO:0000313" key="3">
    <source>
        <dbReference type="Proteomes" id="UP001291653"/>
    </source>
</evidence>
<sequence length="87" mass="9633">MSNDLLGESQGTILIRLALEHVRTGRIHVPPPVTRRRRRSSSWKTISSDSPGELALGGELLGERFTVHKPVERVWEFSARFAAAAGL</sequence>
<evidence type="ECO:0000313" key="2">
    <source>
        <dbReference type="EMBL" id="GLF95972.1"/>
    </source>
</evidence>
<protein>
    <submittedName>
        <fullName evidence="2">Uncharacterized protein</fullName>
    </submittedName>
</protein>
<comment type="caution">
    <text evidence="2">The sequence shown here is derived from an EMBL/GenBank/DDBJ whole genome shotgun (WGS) entry which is preliminary data.</text>
</comment>
<name>A0ABQ5P044_9ACTN</name>
<proteinExistence type="predicted"/>
<dbReference type="RefSeq" id="WP_323448013.1">
    <property type="nucleotide sequence ID" value="NZ_BSBI01000006.1"/>
</dbReference>
<dbReference type="EMBL" id="BSBI01000006">
    <property type="protein sequence ID" value="GLF95972.1"/>
    <property type="molecule type" value="Genomic_DNA"/>
</dbReference>
<organism evidence="2 3">
    <name type="scientific">Streptomyces yaizuensis</name>
    <dbReference type="NCBI Taxonomy" id="2989713"/>
    <lineage>
        <taxon>Bacteria</taxon>
        <taxon>Bacillati</taxon>
        <taxon>Actinomycetota</taxon>
        <taxon>Actinomycetes</taxon>
        <taxon>Kitasatosporales</taxon>
        <taxon>Streptomycetaceae</taxon>
        <taxon>Streptomyces</taxon>
    </lineage>
</organism>
<evidence type="ECO:0000256" key="1">
    <source>
        <dbReference type="SAM" id="MobiDB-lite"/>
    </source>
</evidence>